<accession>A0A1V0BFZ0</accession>
<dbReference type="GeneID" id="83040033"/>
<reference evidence="1 2" key="1">
    <citation type="submission" date="2017-03" db="EMBL/GenBank/DDBJ databases">
        <title>Rapid Whole Genome Sequencing of Comamonas kerstersii Causing Continuous ambulatory Peritoneal Dialysis-Associated Peritonitis.</title>
        <authorList>
            <person name="Zheng B."/>
        </authorList>
    </citation>
    <scope>NUCLEOTIDE SEQUENCE [LARGE SCALE GENOMIC DNA]</scope>
    <source>
        <strain evidence="1 2">8943</strain>
    </source>
</reference>
<gene>
    <name evidence="1" type="ORF">B5M06_11935</name>
</gene>
<dbReference type="Proteomes" id="UP000242792">
    <property type="component" value="Chromosome"/>
</dbReference>
<evidence type="ECO:0000313" key="1">
    <source>
        <dbReference type="EMBL" id="AQZ98853.1"/>
    </source>
</evidence>
<dbReference type="RefSeq" id="WP_054067624.1">
    <property type="nucleotide sequence ID" value="NZ_CP020121.1"/>
</dbReference>
<dbReference type="OrthoDB" id="9151960at2"/>
<evidence type="ECO:0000313" key="2">
    <source>
        <dbReference type="Proteomes" id="UP000242792"/>
    </source>
</evidence>
<proteinExistence type="predicted"/>
<protein>
    <submittedName>
        <fullName evidence="1">Uncharacterized protein</fullName>
    </submittedName>
</protein>
<name>A0A1V0BFZ0_9BURK</name>
<organism evidence="1 2">
    <name type="scientific">Comamonas kerstersii</name>
    <dbReference type="NCBI Taxonomy" id="225992"/>
    <lineage>
        <taxon>Bacteria</taxon>
        <taxon>Pseudomonadati</taxon>
        <taxon>Pseudomonadota</taxon>
        <taxon>Betaproteobacteria</taxon>
        <taxon>Burkholderiales</taxon>
        <taxon>Comamonadaceae</taxon>
        <taxon>Comamonas</taxon>
    </lineage>
</organism>
<dbReference type="KEGG" id="cke:B5M06_11935"/>
<dbReference type="EMBL" id="CP020121">
    <property type="protein sequence ID" value="AQZ98853.1"/>
    <property type="molecule type" value="Genomic_DNA"/>
</dbReference>
<sequence length="219" mass="23844">MLHELVHAATLKALDSKGLASMQMRRLYEHVKKQGGAAGQYGMKNVREFVAEAFTNPEFQRALKGMSAPPQSTLRSAWDSLIRVLKRILGLPANSTNALSAAMTLGVEVMRENVVLARSARSVPANGSQDSHYGQRQQPVSYTEARALLDGVAAQLPLAKDFILLNSARQLGVSLPPDTPKGALIDGRVYLFADAHSDGLDFVQTIFHEMLHAGVAFRH</sequence>
<dbReference type="AlphaFoldDB" id="A0A1V0BFZ0"/>